<evidence type="ECO:0000259" key="2">
    <source>
        <dbReference type="Pfam" id="PF07885"/>
    </source>
</evidence>
<dbReference type="InterPro" id="IPR013099">
    <property type="entry name" value="K_chnl_dom"/>
</dbReference>
<keyword evidence="1" id="KW-0812">Transmembrane</keyword>
<proteinExistence type="predicted"/>
<feature type="transmembrane region" description="Helical" evidence="1">
    <location>
        <begin position="97"/>
        <end position="116"/>
    </location>
</feature>
<organism evidence="3 4">
    <name type="scientific">Methylomonas lenta</name>
    <dbReference type="NCBI Taxonomy" id="980561"/>
    <lineage>
        <taxon>Bacteria</taxon>
        <taxon>Pseudomonadati</taxon>
        <taxon>Pseudomonadota</taxon>
        <taxon>Gammaproteobacteria</taxon>
        <taxon>Methylococcales</taxon>
        <taxon>Methylococcaceae</taxon>
        <taxon>Methylomonas</taxon>
    </lineage>
</organism>
<reference evidence="3 4" key="1">
    <citation type="submission" date="2016-03" db="EMBL/GenBank/DDBJ databases">
        <authorList>
            <person name="Ploux O."/>
        </authorList>
    </citation>
    <scope>NUCLEOTIDE SEQUENCE [LARGE SCALE GENOMIC DNA]</scope>
    <source>
        <strain evidence="3 4">R-45370</strain>
    </source>
</reference>
<dbReference type="Pfam" id="PF07885">
    <property type="entry name" value="Ion_trans_2"/>
    <property type="match status" value="1"/>
</dbReference>
<comment type="caution">
    <text evidence="3">The sequence shown here is derived from an EMBL/GenBank/DDBJ whole genome shotgun (WGS) entry which is preliminary data.</text>
</comment>
<accession>A0A177NE12</accession>
<dbReference type="EMBL" id="LUUI01000098">
    <property type="protein sequence ID" value="OAI16091.1"/>
    <property type="molecule type" value="Genomic_DNA"/>
</dbReference>
<dbReference type="STRING" id="980561.A1359_08725"/>
<dbReference type="Proteomes" id="UP000078476">
    <property type="component" value="Unassembled WGS sequence"/>
</dbReference>
<protein>
    <recommendedName>
        <fullName evidence="2">Potassium channel domain-containing protein</fullName>
    </recommendedName>
</protein>
<keyword evidence="1" id="KW-1133">Transmembrane helix</keyword>
<evidence type="ECO:0000313" key="4">
    <source>
        <dbReference type="Proteomes" id="UP000078476"/>
    </source>
</evidence>
<evidence type="ECO:0000313" key="3">
    <source>
        <dbReference type="EMBL" id="OAI16091.1"/>
    </source>
</evidence>
<keyword evidence="4" id="KW-1185">Reference proteome</keyword>
<feature type="domain" description="Potassium channel" evidence="2">
    <location>
        <begin position="148"/>
        <end position="224"/>
    </location>
</feature>
<feature type="transmembrane region" description="Helical" evidence="1">
    <location>
        <begin position="71"/>
        <end position="91"/>
    </location>
</feature>
<feature type="transmembrane region" description="Helical" evidence="1">
    <location>
        <begin position="47"/>
        <end position="64"/>
    </location>
</feature>
<evidence type="ECO:0000256" key="1">
    <source>
        <dbReference type="SAM" id="Phobius"/>
    </source>
</evidence>
<dbReference type="SUPFAM" id="SSF81324">
    <property type="entry name" value="Voltage-gated potassium channels"/>
    <property type="match status" value="1"/>
</dbReference>
<feature type="transmembrane region" description="Helical" evidence="1">
    <location>
        <begin position="171"/>
        <end position="189"/>
    </location>
</feature>
<dbReference type="AlphaFoldDB" id="A0A177NE12"/>
<dbReference type="OrthoDB" id="9813518at2"/>
<feature type="transmembrane region" description="Helical" evidence="1">
    <location>
        <begin position="201"/>
        <end position="224"/>
    </location>
</feature>
<dbReference type="RefSeq" id="WP_066981719.1">
    <property type="nucleotide sequence ID" value="NZ_LUUI01000098.1"/>
</dbReference>
<feature type="transmembrane region" description="Helical" evidence="1">
    <location>
        <begin position="128"/>
        <end position="151"/>
    </location>
</feature>
<keyword evidence="1" id="KW-0472">Membrane</keyword>
<dbReference type="Gene3D" id="1.10.287.70">
    <property type="match status" value="1"/>
</dbReference>
<sequence>MNTTVKNIPATASKVARSGNFSYLFFGLLLFFLAAPFNHLLPGVGQYSIALLFTLFMLIAVWSLSSSRLTYRLGVLLALSISSLSAIDYFIGFRAPVMQLGYLLLLIFCGLSCWIAAQNVFVLHQVNFNSLVGAFCVYLLFGLIWAILYSLLQFNGWADFFGNITNQPHDIFPEMLYFSFVTLASLGYGDIAPASNLIRTLAYLEAITGQFYLAVMVASLVGAFTSHRIQH</sequence>
<gene>
    <name evidence="3" type="ORF">A1359_08725</name>
</gene>
<name>A0A177NE12_9GAMM</name>
<feature type="transmembrane region" description="Helical" evidence="1">
    <location>
        <begin position="21"/>
        <end position="41"/>
    </location>
</feature>